<reference evidence="11 12" key="1">
    <citation type="submission" date="2020-08" db="EMBL/GenBank/DDBJ databases">
        <authorList>
            <person name="Newling K."/>
            <person name="Davey J."/>
            <person name="Forrester S."/>
        </authorList>
    </citation>
    <scope>NUCLEOTIDE SEQUENCE [LARGE SCALE GENOMIC DNA]</scope>
    <source>
        <strain evidence="12">Crithidia deanei Carvalho (ATCC PRA-265)</strain>
    </source>
</reference>
<evidence type="ECO:0000259" key="10">
    <source>
        <dbReference type="Pfam" id="PF12806"/>
    </source>
</evidence>
<comment type="similarity">
    <text evidence="2 6">Belongs to the acyl-CoA dehydrogenase family.</text>
</comment>
<evidence type="ECO:0000313" key="11">
    <source>
        <dbReference type="EMBL" id="CAD2218755.1"/>
    </source>
</evidence>
<dbReference type="Pfam" id="PF00441">
    <property type="entry name" value="Acyl-CoA_dh_1"/>
    <property type="match status" value="1"/>
</dbReference>
<dbReference type="PANTHER" id="PTHR42803:SF1">
    <property type="entry name" value="BROAD-SPECIFICITY LINEAR ACYL-COA DEHYDROGENASE FADE5"/>
    <property type="match status" value="1"/>
</dbReference>
<protein>
    <submittedName>
        <fullName evidence="11">Acyl-CoA dehydrogenase, N-terminal domain/Acyl-CoA dehydrogenase, middle domain/Acyl-CoA dehydrogenase, C-terminal domain/Acetyl-CoA dehydrogenase C-terminal like, putative</fullName>
    </submittedName>
</protein>
<evidence type="ECO:0000256" key="4">
    <source>
        <dbReference type="ARBA" id="ARBA00022827"/>
    </source>
</evidence>
<dbReference type="Proteomes" id="UP000515908">
    <property type="component" value="Chromosome 12"/>
</dbReference>
<dbReference type="InterPro" id="IPR046373">
    <property type="entry name" value="Acyl-CoA_Oxase/DH_mid-dom_sf"/>
</dbReference>
<keyword evidence="5 6" id="KW-0560">Oxidoreductase</keyword>
<evidence type="ECO:0000256" key="6">
    <source>
        <dbReference type="RuleBase" id="RU362125"/>
    </source>
</evidence>
<proteinExistence type="inferred from homology"/>
<gene>
    <name evidence="11" type="ORF">ADEAN_000624800</name>
</gene>
<dbReference type="Gene3D" id="1.10.540.10">
    <property type="entry name" value="Acyl-CoA dehydrogenase/oxidase, N-terminal domain"/>
    <property type="match status" value="1"/>
</dbReference>
<feature type="domain" description="Acyl-CoA oxidase/dehydrogenase middle" evidence="8">
    <location>
        <begin position="180"/>
        <end position="289"/>
    </location>
</feature>
<feature type="domain" description="Acetyl-CoA dehydrogenase-like C-terminal" evidence="10">
    <location>
        <begin position="489"/>
        <end position="606"/>
    </location>
</feature>
<evidence type="ECO:0000256" key="5">
    <source>
        <dbReference type="ARBA" id="ARBA00023002"/>
    </source>
</evidence>
<keyword evidence="3 6" id="KW-0285">Flavoprotein</keyword>
<dbReference type="Gene3D" id="2.40.110.10">
    <property type="entry name" value="Butyryl-CoA Dehydrogenase, subunit A, domain 2"/>
    <property type="match status" value="1"/>
</dbReference>
<dbReference type="PANTHER" id="PTHR42803">
    <property type="entry name" value="ACYL-COA DEHYDROGENASE"/>
    <property type="match status" value="1"/>
</dbReference>
<dbReference type="InterPro" id="IPR025878">
    <property type="entry name" value="Acyl-CoA_dh-like_C_dom"/>
</dbReference>
<dbReference type="InterPro" id="IPR037069">
    <property type="entry name" value="AcylCoA_DH/ox_N_sf"/>
</dbReference>
<dbReference type="Gene3D" id="1.20.140.10">
    <property type="entry name" value="Butyryl-CoA Dehydrogenase, subunit A, domain 3"/>
    <property type="match status" value="1"/>
</dbReference>
<evidence type="ECO:0000256" key="2">
    <source>
        <dbReference type="ARBA" id="ARBA00009347"/>
    </source>
</evidence>
<keyword evidence="12" id="KW-1185">Reference proteome</keyword>
<dbReference type="SUPFAM" id="SSF47203">
    <property type="entry name" value="Acyl-CoA dehydrogenase C-terminal domain-like"/>
    <property type="match status" value="1"/>
</dbReference>
<dbReference type="InterPro" id="IPR036250">
    <property type="entry name" value="AcylCo_DH-like_C"/>
</dbReference>
<dbReference type="InterPro" id="IPR009100">
    <property type="entry name" value="AcylCoA_DH/oxidase_NM_dom_sf"/>
</dbReference>
<dbReference type="Pfam" id="PF02770">
    <property type="entry name" value="Acyl-CoA_dh_M"/>
    <property type="match status" value="1"/>
</dbReference>
<name>A0A7G2CHC7_9TRYP</name>
<accession>A0A7G2CHC7</accession>
<dbReference type="SUPFAM" id="SSF56645">
    <property type="entry name" value="Acyl-CoA dehydrogenase NM domain-like"/>
    <property type="match status" value="1"/>
</dbReference>
<keyword evidence="4 6" id="KW-0274">FAD</keyword>
<dbReference type="FunFam" id="2.40.110.10:FF:000031">
    <property type="entry name" value="Acyl-CoA dehydrogenase, putative"/>
    <property type="match status" value="1"/>
</dbReference>
<dbReference type="InterPro" id="IPR009075">
    <property type="entry name" value="AcylCo_DH/oxidase_C"/>
</dbReference>
<evidence type="ECO:0000259" key="7">
    <source>
        <dbReference type="Pfam" id="PF00441"/>
    </source>
</evidence>
<evidence type="ECO:0000259" key="8">
    <source>
        <dbReference type="Pfam" id="PF02770"/>
    </source>
</evidence>
<dbReference type="EMBL" id="LR877156">
    <property type="protein sequence ID" value="CAD2218755.1"/>
    <property type="molecule type" value="Genomic_DNA"/>
</dbReference>
<dbReference type="AlphaFoldDB" id="A0A7G2CHC7"/>
<dbReference type="InterPro" id="IPR013786">
    <property type="entry name" value="AcylCoA_DH/ox_N"/>
</dbReference>
<evidence type="ECO:0000259" key="9">
    <source>
        <dbReference type="Pfam" id="PF02771"/>
    </source>
</evidence>
<sequence>MFRSLQRPSALLFTGVSVRSLTYTTRTRDFRYLLEDVHGMYPHYEAIGVGDSVNKELLDTVMEEAAKVADKVSFPAYMEKEGCTLKDGNVITPAGYKETYRTVVEGGWNGLNVATDYGGQGLPTSVYYIAKEMFTTANYSLSSFPSLTCGAIETLLHWGTEELKQQYVPKLVTGEWSGTMCLTEAQCGTDLSQVKTRAEKNPDGTYKINGNKIFITAGEHDMTENIIHIVLARLPGSEATTKGLSLFLVPRNVVGADGTLSKEKNVKCIAIEDKMGIKLSVTCQLAFEDSVGYLIGKESEGMKEMFTFMNNARIGIAMQGAAHSEIAFQNALQYARERGSMRALSGAKCPEKPQDPIIYHPNVRHHVLFAKAVAEGGRAFVMEVGKMFDVMQTTQDKALRKKMDDEIAFLTPIAKGCLTEWGLEAAIRCQQVWGGHGYIKGNGMEQIVRDARIATIYEGTTAIQANDLIGRKVLSGKGGAGKDIFAARVAEISERLSGDKVLGGYAKRLGAAIKEWQESIPLLKKASAADADSMGAAAEDFLMYSGYIALSYYWLRMAEVSSKKIAAGEDADGFHQAKVDTCSYVFERVLPRAKTHYEVMLAPASSAKHEAWDLN</sequence>
<evidence type="ECO:0000256" key="1">
    <source>
        <dbReference type="ARBA" id="ARBA00001974"/>
    </source>
</evidence>
<evidence type="ECO:0000313" key="12">
    <source>
        <dbReference type="Proteomes" id="UP000515908"/>
    </source>
</evidence>
<dbReference type="InterPro" id="IPR006091">
    <property type="entry name" value="Acyl-CoA_Oxase/DH_mid-dom"/>
</dbReference>
<evidence type="ECO:0000256" key="3">
    <source>
        <dbReference type="ARBA" id="ARBA00022630"/>
    </source>
</evidence>
<comment type="cofactor">
    <cofactor evidence="1 6">
        <name>FAD</name>
        <dbReference type="ChEBI" id="CHEBI:57692"/>
    </cofactor>
</comment>
<feature type="domain" description="Acyl-CoA dehydrogenase/oxidase C-terminal" evidence="7">
    <location>
        <begin position="300"/>
        <end position="468"/>
    </location>
</feature>
<dbReference type="GO" id="GO:0050660">
    <property type="term" value="F:flavin adenine dinucleotide binding"/>
    <property type="evidence" value="ECO:0007669"/>
    <property type="project" value="InterPro"/>
</dbReference>
<organism evidence="11 12">
    <name type="scientific">Angomonas deanei</name>
    <dbReference type="NCBI Taxonomy" id="59799"/>
    <lineage>
        <taxon>Eukaryota</taxon>
        <taxon>Discoba</taxon>
        <taxon>Euglenozoa</taxon>
        <taxon>Kinetoplastea</taxon>
        <taxon>Metakinetoplastina</taxon>
        <taxon>Trypanosomatida</taxon>
        <taxon>Trypanosomatidae</taxon>
        <taxon>Strigomonadinae</taxon>
        <taxon>Angomonas</taxon>
    </lineage>
</organism>
<dbReference type="VEuPathDB" id="TriTrypDB:ADEAN_000624800"/>
<dbReference type="InterPro" id="IPR052166">
    <property type="entry name" value="Diverse_Acyl-CoA_DH"/>
</dbReference>
<dbReference type="Pfam" id="PF12806">
    <property type="entry name" value="Acyl-CoA_dh_C"/>
    <property type="match status" value="1"/>
</dbReference>
<dbReference type="Pfam" id="PF02771">
    <property type="entry name" value="Acyl-CoA_dh_N"/>
    <property type="match status" value="1"/>
</dbReference>
<feature type="domain" description="Acyl-CoA dehydrogenase/oxidase N-terminal" evidence="9">
    <location>
        <begin position="97"/>
        <end position="175"/>
    </location>
</feature>
<dbReference type="GO" id="GO:0016627">
    <property type="term" value="F:oxidoreductase activity, acting on the CH-CH group of donors"/>
    <property type="evidence" value="ECO:0007669"/>
    <property type="project" value="InterPro"/>
</dbReference>